<dbReference type="OrthoDB" id="5820495at2759"/>
<dbReference type="PANTHER" id="PTHR22596">
    <property type="entry name" value="TRYPSIN-LIKE PROTEASE PROTEIN 6"/>
    <property type="match status" value="1"/>
</dbReference>
<protein>
    <recommendedName>
        <fullName evidence="4">Peptidase S1 domain-containing protein</fullName>
    </recommendedName>
</protein>
<dbReference type="InterPro" id="IPR009003">
    <property type="entry name" value="Peptidase_S1_PA"/>
</dbReference>
<dbReference type="OMA" id="EFPVYGM"/>
<dbReference type="SUPFAM" id="SSF50494">
    <property type="entry name" value="Trypsin-like serine proteases"/>
    <property type="match status" value="1"/>
</dbReference>
<evidence type="ECO:0008006" key="4">
    <source>
        <dbReference type="Google" id="ProtNLM"/>
    </source>
</evidence>
<keyword evidence="3" id="KW-1185">Reference proteome</keyword>
<dbReference type="InParanoid" id="G0M9C0"/>
<dbReference type="PANTHER" id="PTHR22596:SF3">
    <property type="entry name" value="PEPTIDASE S1 DOMAIN-CONTAINING PROTEIN"/>
    <property type="match status" value="1"/>
</dbReference>
<name>G0M9C0_CAEBE</name>
<feature type="compositionally biased region" description="Acidic residues" evidence="1">
    <location>
        <begin position="302"/>
        <end position="325"/>
    </location>
</feature>
<gene>
    <name evidence="2" type="ORF">CAEBREN_11536</name>
</gene>
<dbReference type="eggNOG" id="KOG3627">
    <property type="taxonomic scope" value="Eukaryota"/>
</dbReference>
<dbReference type="EMBL" id="GL379787">
    <property type="protein sequence ID" value="EGT31061.1"/>
    <property type="molecule type" value="Genomic_DNA"/>
</dbReference>
<evidence type="ECO:0000256" key="1">
    <source>
        <dbReference type="SAM" id="MobiDB-lite"/>
    </source>
</evidence>
<dbReference type="Proteomes" id="UP000008068">
    <property type="component" value="Unassembled WGS sequence"/>
</dbReference>
<dbReference type="InterPro" id="IPR043504">
    <property type="entry name" value="Peptidase_S1_PA_chymotrypsin"/>
</dbReference>
<organism evidence="3">
    <name type="scientific">Caenorhabditis brenneri</name>
    <name type="common">Nematode worm</name>
    <dbReference type="NCBI Taxonomy" id="135651"/>
    <lineage>
        <taxon>Eukaryota</taxon>
        <taxon>Metazoa</taxon>
        <taxon>Ecdysozoa</taxon>
        <taxon>Nematoda</taxon>
        <taxon>Chromadorea</taxon>
        <taxon>Rhabditida</taxon>
        <taxon>Rhabditina</taxon>
        <taxon>Rhabditomorpha</taxon>
        <taxon>Rhabditoidea</taxon>
        <taxon>Rhabditidae</taxon>
        <taxon>Peloderinae</taxon>
        <taxon>Caenorhabditis</taxon>
    </lineage>
</organism>
<evidence type="ECO:0000313" key="3">
    <source>
        <dbReference type="Proteomes" id="UP000008068"/>
    </source>
</evidence>
<dbReference type="AlphaFoldDB" id="G0M9C0"/>
<sequence>MKLFYPFLFAAIIVNGDRLNEEENAALQDTCGRKYGYHRKVINGELANRGDFPWAVSVYIRHLNKTTSVFDAVLGPGTIVSPRHIFAYNTISKDDNGNLILLGIDHTDYTGSCEGDHLVIPEAMNSRYDFGFEHFQQFDNHREFQPTISKITVINGCKDPKTSHVMVLELVQNLDLGTKIRQAACTSNSPRNWFAPEEFPVYGMNRQGILVSGKFMPINCTVGEPYGCVAAMDQNQGLCQGDFGGSAVANLEDRFTMLGLYASGNTRCRLNPGSRPELKFVNIGYLRKEICDVTGICVPAPPEDESEEPEETTEEPEETTTEEDEAFTRGSEEETTTEDDEAFTRGSEEETTTEDDEAFTRGGSEEVITPEEITDEPTIISVTAYPMPLETTTTPSSQRIGENGEVIVAETFPKQPLAPANCTGNQVPEVIIAERIQPMQIGVGVNGEQEIIAEKFEPMPLGSAGMTRGDRVRTVNININFL</sequence>
<accession>G0M9C0</accession>
<dbReference type="Gene3D" id="2.40.10.10">
    <property type="entry name" value="Trypsin-like serine proteases"/>
    <property type="match status" value="1"/>
</dbReference>
<reference evidence="3" key="1">
    <citation type="submission" date="2011-07" db="EMBL/GenBank/DDBJ databases">
        <authorList>
            <consortium name="Caenorhabditis brenneri Sequencing and Analysis Consortium"/>
            <person name="Wilson R.K."/>
        </authorList>
    </citation>
    <scope>NUCLEOTIDE SEQUENCE [LARGE SCALE GENOMIC DNA]</scope>
    <source>
        <strain evidence="3">PB2801</strain>
    </source>
</reference>
<dbReference type="HOGENOM" id="CLU_049497_0_0_1"/>
<dbReference type="STRING" id="135651.G0M9C0"/>
<evidence type="ECO:0000313" key="2">
    <source>
        <dbReference type="EMBL" id="EGT31061.1"/>
    </source>
</evidence>
<proteinExistence type="predicted"/>
<feature type="region of interest" description="Disordered" evidence="1">
    <location>
        <begin position="297"/>
        <end position="378"/>
    </location>
</feature>
<dbReference type="Pfam" id="PF03761">
    <property type="entry name" value="DUF316"/>
    <property type="match status" value="1"/>
</dbReference>
<dbReference type="InterPro" id="IPR005514">
    <property type="entry name" value="DUF316"/>
</dbReference>